<organism evidence="2 3">
    <name type="scientific">Hymenobacter psychrotolerans DSM 18569</name>
    <dbReference type="NCBI Taxonomy" id="1121959"/>
    <lineage>
        <taxon>Bacteria</taxon>
        <taxon>Pseudomonadati</taxon>
        <taxon>Bacteroidota</taxon>
        <taxon>Cytophagia</taxon>
        <taxon>Cytophagales</taxon>
        <taxon>Hymenobacteraceae</taxon>
        <taxon>Hymenobacter</taxon>
    </lineage>
</organism>
<keyword evidence="1" id="KW-0812">Transmembrane</keyword>
<evidence type="ECO:0008006" key="4">
    <source>
        <dbReference type="Google" id="ProtNLM"/>
    </source>
</evidence>
<keyword evidence="1" id="KW-0472">Membrane</keyword>
<proteinExistence type="predicted"/>
<sequence length="294" mass="33463">MNYIIYQAYGSPIVFTELLFSILSLLRVTPRTDEIRVLVYTDNPVAIEKVLGPDAPILYQLVAAAQWQEWRGIIDFVHRAKLKVLEHAAAHYPGNLLYVDTDTVFTQDSAQLFAQIEAGRPVFHVSEGTLRGGNVLNRKIYRRLRGQQFNANGRSFTVPADTMMYNAGMAGFRSRDAQVISDIIAVTEALYRYYPKHVMEQLAFSLELPKLGTVVEGEAYVVHYWNIKAEVRPMLEAFFAKYQGRPAKELANLTTRLDFAAASQSKLEYYSLAGWQRALRKLMGKQWQMPQMGI</sequence>
<accession>A0A1M6RBT7</accession>
<name>A0A1M6RBT7_9BACT</name>
<keyword evidence="1" id="KW-1133">Transmembrane helix</keyword>
<keyword evidence="3" id="KW-1185">Reference proteome</keyword>
<dbReference type="Proteomes" id="UP000183947">
    <property type="component" value="Unassembled WGS sequence"/>
</dbReference>
<dbReference type="EMBL" id="FRAS01000002">
    <property type="protein sequence ID" value="SHK29921.1"/>
    <property type="molecule type" value="Genomic_DNA"/>
</dbReference>
<gene>
    <name evidence="2" type="ORF">SAMN02746009_00658</name>
</gene>
<evidence type="ECO:0000256" key="1">
    <source>
        <dbReference type="SAM" id="Phobius"/>
    </source>
</evidence>
<evidence type="ECO:0000313" key="3">
    <source>
        <dbReference type="Proteomes" id="UP000183947"/>
    </source>
</evidence>
<dbReference type="STRING" id="1121959.SAMN02746009_00658"/>
<dbReference type="AlphaFoldDB" id="A0A1M6RBT7"/>
<feature type="transmembrane region" description="Helical" evidence="1">
    <location>
        <begin position="6"/>
        <end position="26"/>
    </location>
</feature>
<dbReference type="RefSeq" id="WP_073281275.1">
    <property type="nucleotide sequence ID" value="NZ_FRAS01000002.1"/>
</dbReference>
<dbReference type="OrthoDB" id="850028at2"/>
<protein>
    <recommendedName>
        <fullName evidence="4">Nucleotide-diphospho-sugar transferase</fullName>
    </recommendedName>
</protein>
<reference evidence="3" key="1">
    <citation type="submission" date="2016-11" db="EMBL/GenBank/DDBJ databases">
        <authorList>
            <person name="Varghese N."/>
            <person name="Submissions S."/>
        </authorList>
    </citation>
    <scope>NUCLEOTIDE SEQUENCE [LARGE SCALE GENOMIC DNA]</scope>
    <source>
        <strain evidence="3">DSM 18569</strain>
    </source>
</reference>
<evidence type="ECO:0000313" key="2">
    <source>
        <dbReference type="EMBL" id="SHK29921.1"/>
    </source>
</evidence>